<sequence>MSKPRSILDLREVQGDPSAPRDVADELSVGLSAEEQLLNHPLLNHTVIRTDPCNEAYLEGKRRLCFGFNGFSLLGERGMGLKSALVSFKLQLLQDFPSIAVAEIVLRRDAPQTCRARWQALLGELGHGVLGGSIEEMRRRVLWMLEERLYGSPHRHLALFIRNIEYLDPGMTNILLDVSDALGRRGFKLFTIGCGNLSQFSANLANAGDLAAKDVQLLLGSTYVLRSLNTEQDLATILDAIDTTPLGRDDPRSWGAVFLPEAYQGGFRLKNESEILLSAIVKTPSRNVTVHNLFDAIRWVLVMNARRDSRDFALVDRAWEDALFVVRATKLTFSLEDPPDGA</sequence>
<reference evidence="1 2" key="1">
    <citation type="submission" date="2020-04" db="EMBL/GenBank/DDBJ databases">
        <authorList>
            <person name="De Canck E."/>
        </authorList>
    </citation>
    <scope>NUCLEOTIDE SEQUENCE [LARGE SCALE GENOMIC DNA]</scope>
    <source>
        <strain evidence="1 2">LMG 24238</strain>
    </source>
</reference>
<dbReference type="AlphaFoldDB" id="A0A6J5CN32"/>
<evidence type="ECO:0008006" key="3">
    <source>
        <dbReference type="Google" id="ProtNLM"/>
    </source>
</evidence>
<name>A0A6J5CN32_9BURK</name>
<organism evidence="1 2">
    <name type="scientific">Paraburkholderia sediminicola</name>
    <dbReference type="NCBI Taxonomy" id="458836"/>
    <lineage>
        <taxon>Bacteria</taxon>
        <taxon>Pseudomonadati</taxon>
        <taxon>Pseudomonadota</taxon>
        <taxon>Betaproteobacteria</taxon>
        <taxon>Burkholderiales</taxon>
        <taxon>Burkholderiaceae</taxon>
        <taxon>Paraburkholderia</taxon>
    </lineage>
</organism>
<keyword evidence="2" id="KW-1185">Reference proteome</keyword>
<accession>A0A6J5CN32</accession>
<evidence type="ECO:0000313" key="1">
    <source>
        <dbReference type="EMBL" id="CAB3741356.1"/>
    </source>
</evidence>
<protein>
    <recommendedName>
        <fullName evidence="3">AAA domain-containing protein</fullName>
    </recommendedName>
</protein>
<gene>
    <name evidence="1" type="ORF">LMG24238_06751</name>
</gene>
<dbReference type="EMBL" id="CADIKC010000014">
    <property type="protein sequence ID" value="CAB3741356.1"/>
    <property type="molecule type" value="Genomic_DNA"/>
</dbReference>
<dbReference type="Proteomes" id="UP000494255">
    <property type="component" value="Unassembled WGS sequence"/>
</dbReference>
<proteinExistence type="predicted"/>
<evidence type="ECO:0000313" key="2">
    <source>
        <dbReference type="Proteomes" id="UP000494255"/>
    </source>
</evidence>